<dbReference type="SUPFAM" id="SSF88723">
    <property type="entry name" value="PIN domain-like"/>
    <property type="match status" value="1"/>
</dbReference>
<dbReference type="InterPro" id="IPR029060">
    <property type="entry name" value="PIN-like_dom_sf"/>
</dbReference>
<dbReference type="InterPro" id="IPR002716">
    <property type="entry name" value="PIN_dom"/>
</dbReference>
<dbReference type="EMBL" id="JRYO01000135">
    <property type="protein sequence ID" value="KHE92311.1"/>
    <property type="molecule type" value="Genomic_DNA"/>
</dbReference>
<protein>
    <submittedName>
        <fullName evidence="2">PIN domain protein</fullName>
    </submittedName>
</protein>
<name>A0A0B0EJV2_9BACT</name>
<gene>
    <name evidence="2" type="ORF">SCABRO_01868</name>
</gene>
<sequence>MKVLFDSSSFAKRYIAETGSQKVEEICQQTTSLGISVILVPEIISGLARYKNESILSSQNYNLAKSKLLQDVEDAQIINLTPKVIARSITLLENNSLRAMDALHIACALEWEAEHFVSSDRGQIKAARNTGLKVIAIIE</sequence>
<dbReference type="Proteomes" id="UP000030652">
    <property type="component" value="Unassembled WGS sequence"/>
</dbReference>
<proteinExistence type="predicted"/>
<dbReference type="Gene3D" id="3.40.50.1010">
    <property type="entry name" value="5'-nuclease"/>
    <property type="match status" value="1"/>
</dbReference>
<evidence type="ECO:0000259" key="1">
    <source>
        <dbReference type="Pfam" id="PF01850"/>
    </source>
</evidence>
<comment type="caution">
    <text evidence="2">The sequence shown here is derived from an EMBL/GenBank/DDBJ whole genome shotgun (WGS) entry which is preliminary data.</text>
</comment>
<organism evidence="2 3">
    <name type="scientific">Candidatus Scalindua brodae</name>
    <dbReference type="NCBI Taxonomy" id="237368"/>
    <lineage>
        <taxon>Bacteria</taxon>
        <taxon>Pseudomonadati</taxon>
        <taxon>Planctomycetota</taxon>
        <taxon>Candidatus Brocadiia</taxon>
        <taxon>Candidatus Brocadiales</taxon>
        <taxon>Candidatus Scalinduaceae</taxon>
        <taxon>Candidatus Scalindua</taxon>
    </lineage>
</organism>
<dbReference type="AlphaFoldDB" id="A0A0B0EJV2"/>
<feature type="domain" description="PIN" evidence="1">
    <location>
        <begin position="6"/>
        <end position="128"/>
    </location>
</feature>
<evidence type="ECO:0000313" key="2">
    <source>
        <dbReference type="EMBL" id="KHE92311.1"/>
    </source>
</evidence>
<reference evidence="2 3" key="1">
    <citation type="submission" date="2014-10" db="EMBL/GenBank/DDBJ databases">
        <title>Draft genome of anammox bacterium scalindua brodae, obtained using differential coverage binning of sequence data from two enrichment reactors.</title>
        <authorList>
            <person name="Speth D.R."/>
            <person name="Russ L."/>
            <person name="Kartal B."/>
            <person name="Op den Camp H.J."/>
            <person name="Dutilh B.E."/>
            <person name="Jetten M.S."/>
        </authorList>
    </citation>
    <scope>NUCLEOTIDE SEQUENCE [LARGE SCALE GENOMIC DNA]</scope>
    <source>
        <strain evidence="2">RU1</strain>
    </source>
</reference>
<dbReference type="CDD" id="cd09874">
    <property type="entry name" value="PIN_MT3492-like"/>
    <property type="match status" value="1"/>
</dbReference>
<dbReference type="eggNOG" id="COG1848">
    <property type="taxonomic scope" value="Bacteria"/>
</dbReference>
<evidence type="ECO:0000313" key="3">
    <source>
        <dbReference type="Proteomes" id="UP000030652"/>
    </source>
</evidence>
<accession>A0A0B0EJV2</accession>
<dbReference type="Pfam" id="PF01850">
    <property type="entry name" value="PIN"/>
    <property type="match status" value="1"/>
</dbReference>